<dbReference type="Gene3D" id="1.10.287.1260">
    <property type="match status" value="1"/>
</dbReference>
<reference evidence="7 8" key="1">
    <citation type="journal article" date="2019" name="Int. J. Syst. Evol. Microbiol.">
        <title>The Global Catalogue of Microorganisms (GCM) 10K type strain sequencing project: providing services to taxonomists for standard genome sequencing and annotation.</title>
        <authorList>
            <consortium name="The Broad Institute Genomics Platform"/>
            <consortium name="The Broad Institute Genome Sequencing Center for Infectious Disease"/>
            <person name="Wu L."/>
            <person name="Ma J."/>
        </authorList>
    </citation>
    <scope>NUCLEOTIDE SEQUENCE [LARGE SCALE GENOMIC DNA]</scope>
    <source>
        <strain evidence="7 8">GX26</strain>
    </source>
</reference>
<organism evidence="7 8">
    <name type="scientific">Halorubellus litoreus</name>
    <dbReference type="NCBI Taxonomy" id="755308"/>
    <lineage>
        <taxon>Archaea</taxon>
        <taxon>Methanobacteriati</taxon>
        <taxon>Methanobacteriota</taxon>
        <taxon>Stenosarchaea group</taxon>
        <taxon>Halobacteria</taxon>
        <taxon>Halobacteriales</taxon>
        <taxon>Halorubellaceae</taxon>
        <taxon>Halorubellus</taxon>
    </lineage>
</organism>
<keyword evidence="4 5" id="KW-0472">Membrane</keyword>
<dbReference type="PANTHER" id="PTHR30221:SF20">
    <property type="entry name" value="SMALL-CONDUCTANCE MECHANOSENSITIVE CHANNEL"/>
    <property type="match status" value="1"/>
</dbReference>
<keyword evidence="2 5" id="KW-0812">Transmembrane</keyword>
<comment type="subcellular location">
    <subcellularLocation>
        <location evidence="1">Membrane</location>
    </subcellularLocation>
</comment>
<feature type="transmembrane region" description="Helical" evidence="5">
    <location>
        <begin position="81"/>
        <end position="103"/>
    </location>
</feature>
<dbReference type="InterPro" id="IPR010920">
    <property type="entry name" value="LSM_dom_sf"/>
</dbReference>
<dbReference type="Pfam" id="PF00924">
    <property type="entry name" value="MS_channel_2nd"/>
    <property type="match status" value="1"/>
</dbReference>
<evidence type="ECO:0000256" key="4">
    <source>
        <dbReference type="ARBA" id="ARBA00023136"/>
    </source>
</evidence>
<feature type="transmembrane region" description="Helical" evidence="5">
    <location>
        <begin position="148"/>
        <end position="169"/>
    </location>
</feature>
<dbReference type="SUPFAM" id="SSF50182">
    <property type="entry name" value="Sm-like ribonucleoproteins"/>
    <property type="match status" value="1"/>
</dbReference>
<evidence type="ECO:0000313" key="8">
    <source>
        <dbReference type="Proteomes" id="UP001596395"/>
    </source>
</evidence>
<dbReference type="InterPro" id="IPR023408">
    <property type="entry name" value="MscS_beta-dom_sf"/>
</dbReference>
<name>A0ABD5VID9_9EURY</name>
<evidence type="ECO:0000256" key="2">
    <source>
        <dbReference type="ARBA" id="ARBA00022692"/>
    </source>
</evidence>
<evidence type="ECO:0000259" key="6">
    <source>
        <dbReference type="Pfam" id="PF00924"/>
    </source>
</evidence>
<dbReference type="InterPro" id="IPR045275">
    <property type="entry name" value="MscS_archaea/bacteria_type"/>
</dbReference>
<dbReference type="GO" id="GO:0016020">
    <property type="term" value="C:membrane"/>
    <property type="evidence" value="ECO:0007669"/>
    <property type="project" value="UniProtKB-SubCell"/>
</dbReference>
<proteinExistence type="predicted"/>
<feature type="domain" description="Mechanosensitive ion channel MscS" evidence="6">
    <location>
        <begin position="203"/>
        <end position="256"/>
    </location>
</feature>
<keyword evidence="3 5" id="KW-1133">Transmembrane helix</keyword>
<gene>
    <name evidence="7" type="ORF">ACFQGB_12630</name>
</gene>
<dbReference type="EMBL" id="JBHSXN010000002">
    <property type="protein sequence ID" value="MFC6953711.1"/>
    <property type="molecule type" value="Genomic_DNA"/>
</dbReference>
<comment type="caution">
    <text evidence="7">The sequence shown here is derived from an EMBL/GenBank/DDBJ whole genome shotgun (WGS) entry which is preliminary data.</text>
</comment>
<dbReference type="AlphaFoldDB" id="A0ABD5VID9"/>
<dbReference type="Pfam" id="PF05552">
    <property type="entry name" value="MS_channel_1st_1"/>
    <property type="match status" value="1"/>
</dbReference>
<feature type="transmembrane region" description="Helical" evidence="5">
    <location>
        <begin position="109"/>
        <end position="127"/>
    </location>
</feature>
<dbReference type="Gene3D" id="2.30.30.60">
    <property type="match status" value="1"/>
</dbReference>
<feature type="transmembrane region" description="Helical" evidence="5">
    <location>
        <begin position="175"/>
        <end position="199"/>
    </location>
</feature>
<feature type="transmembrane region" description="Helical" evidence="5">
    <location>
        <begin position="20"/>
        <end position="38"/>
    </location>
</feature>
<protein>
    <submittedName>
        <fullName evidence="7">Mechanosensitive ion channel domain-containing protein</fullName>
    </submittedName>
</protein>
<evidence type="ECO:0000256" key="5">
    <source>
        <dbReference type="SAM" id="Phobius"/>
    </source>
</evidence>
<dbReference type="RefSeq" id="WP_336350664.1">
    <property type="nucleotide sequence ID" value="NZ_JAZAQL010000002.1"/>
</dbReference>
<dbReference type="InterPro" id="IPR006685">
    <property type="entry name" value="MscS_channel_2nd"/>
</dbReference>
<dbReference type="InterPro" id="IPR008910">
    <property type="entry name" value="MSC_TM_helix"/>
</dbReference>
<evidence type="ECO:0000313" key="7">
    <source>
        <dbReference type="EMBL" id="MFC6953711.1"/>
    </source>
</evidence>
<keyword evidence="8" id="KW-1185">Reference proteome</keyword>
<dbReference type="PANTHER" id="PTHR30221">
    <property type="entry name" value="SMALL-CONDUCTANCE MECHANOSENSITIVE CHANNEL"/>
    <property type="match status" value="1"/>
</dbReference>
<evidence type="ECO:0000256" key="3">
    <source>
        <dbReference type="ARBA" id="ARBA00022989"/>
    </source>
</evidence>
<dbReference type="Proteomes" id="UP001596395">
    <property type="component" value="Unassembled WGS sequence"/>
</dbReference>
<sequence length="262" mass="28663">MVLLQVGDAVRWLENAVSNRFVLASVVVVIGFLVGFLIGKLSRRALNAADVDDAVEGTSFERTAQSLGTSTVDIISRLSSWFVYGFAILVAVYVAGLNAALFWAVIVEMVPQLFVAVLVLVVGFVVADKAELVVSERLRGVKLPEVAFIPRVVKYSVLYVAALISLSQLGVATEALIVLLFVYFFGIVVFGVVALWDFLRSGAAGVYLLLEQPYSIGDRVRIGESEGVVQEVDLFVTRVEDDDMEYVVPNRKVLREGVARER</sequence>
<accession>A0ABD5VID9</accession>
<evidence type="ECO:0000256" key="1">
    <source>
        <dbReference type="ARBA" id="ARBA00004370"/>
    </source>
</evidence>